<name>A0A382DYC7_9ZZZZ</name>
<comment type="catalytic activity">
    <reaction evidence="7">
        <text>a 2'-deoxycytidine in DNA + S-adenosyl-L-methionine = an N(4)-methyl-2'-deoxycytidine in DNA + S-adenosyl-L-homocysteine + H(+)</text>
        <dbReference type="Rhea" id="RHEA:16857"/>
        <dbReference type="Rhea" id="RHEA-COMP:11369"/>
        <dbReference type="Rhea" id="RHEA-COMP:13674"/>
        <dbReference type="ChEBI" id="CHEBI:15378"/>
        <dbReference type="ChEBI" id="CHEBI:57856"/>
        <dbReference type="ChEBI" id="CHEBI:59789"/>
        <dbReference type="ChEBI" id="CHEBI:85452"/>
        <dbReference type="ChEBI" id="CHEBI:137933"/>
        <dbReference type="EC" id="2.1.1.113"/>
    </reaction>
</comment>
<comment type="similarity">
    <text evidence="1">Belongs to the N(4)/N(6)-methyltransferase family. N(4) subfamily.</text>
</comment>
<dbReference type="GO" id="GO:0003677">
    <property type="term" value="F:DNA binding"/>
    <property type="evidence" value="ECO:0007669"/>
    <property type="project" value="InterPro"/>
</dbReference>
<evidence type="ECO:0000256" key="5">
    <source>
        <dbReference type="ARBA" id="ARBA00022691"/>
    </source>
</evidence>
<evidence type="ECO:0000313" key="8">
    <source>
        <dbReference type="EMBL" id="SVB43179.1"/>
    </source>
</evidence>
<accession>A0A382DYC7</accession>
<evidence type="ECO:0000256" key="6">
    <source>
        <dbReference type="ARBA" id="ARBA00022747"/>
    </source>
</evidence>
<gene>
    <name evidence="8" type="ORF">METZ01_LOCUS196033</name>
</gene>
<dbReference type="AlphaFoldDB" id="A0A382DYC7"/>
<dbReference type="SUPFAM" id="SSF53335">
    <property type="entry name" value="S-adenosyl-L-methionine-dependent methyltransferases"/>
    <property type="match status" value="1"/>
</dbReference>
<dbReference type="Gene3D" id="3.40.50.150">
    <property type="entry name" value="Vaccinia Virus protein VP39"/>
    <property type="match status" value="1"/>
</dbReference>
<evidence type="ECO:0000256" key="2">
    <source>
        <dbReference type="ARBA" id="ARBA00012185"/>
    </source>
</evidence>
<evidence type="ECO:0000256" key="3">
    <source>
        <dbReference type="ARBA" id="ARBA00022603"/>
    </source>
</evidence>
<dbReference type="PROSITE" id="PS00093">
    <property type="entry name" value="N4_MTASE"/>
    <property type="match status" value="1"/>
</dbReference>
<organism evidence="8">
    <name type="scientific">marine metagenome</name>
    <dbReference type="NCBI Taxonomy" id="408172"/>
    <lineage>
        <taxon>unclassified sequences</taxon>
        <taxon>metagenomes</taxon>
        <taxon>ecological metagenomes</taxon>
    </lineage>
</organism>
<reference evidence="8" key="1">
    <citation type="submission" date="2018-05" db="EMBL/GenBank/DDBJ databases">
        <authorList>
            <person name="Lanie J.A."/>
            <person name="Ng W.-L."/>
            <person name="Kazmierczak K.M."/>
            <person name="Andrzejewski T.M."/>
            <person name="Davidsen T.M."/>
            <person name="Wayne K.J."/>
            <person name="Tettelin H."/>
            <person name="Glass J.I."/>
            <person name="Rusch D."/>
            <person name="Podicherti R."/>
            <person name="Tsui H.-C.T."/>
            <person name="Winkler M.E."/>
        </authorList>
    </citation>
    <scope>NUCLEOTIDE SEQUENCE</scope>
</reference>
<dbReference type="EMBL" id="UINC01041636">
    <property type="protein sequence ID" value="SVB43179.1"/>
    <property type="molecule type" value="Genomic_DNA"/>
</dbReference>
<evidence type="ECO:0000256" key="1">
    <source>
        <dbReference type="ARBA" id="ARBA00010203"/>
    </source>
</evidence>
<dbReference type="EC" id="2.1.1.113" evidence="2"/>
<keyword evidence="5" id="KW-0949">S-adenosyl-L-methionine</keyword>
<proteinExistence type="inferred from homology"/>
<sequence length="298" mass="34861">MRKLKRFDVDTIFIDNQIVQTMHCLRLAWSYFPFFWEIQCGHSRTSPMQAFNDDKIFKSVITKCWNWEQKHYKGEDPEGERNKFHENRLRQSLKLYSGVQSVSNFRPTAAKLIYEKFGGDGVIWDMSCGWGGRLLGFLSSSNTKHYIGTEPSSKTYKGLLQMSEEFSYISKKIDIYKQGSEEYLPDKSSLDLCFTSPPYFDTEKYSDEPTQSYIKYPTQDEWVNGFLRKTIENCYYGLKEGGYMLYNIANTPKYKFIEEQTVKISKELGFAQEDTLQLTLSSVMGAGYKYEPIFVFKK</sequence>
<evidence type="ECO:0000256" key="7">
    <source>
        <dbReference type="ARBA" id="ARBA00049120"/>
    </source>
</evidence>
<keyword evidence="3" id="KW-0489">Methyltransferase</keyword>
<keyword evidence="6" id="KW-0680">Restriction system</keyword>
<keyword evidence="4" id="KW-0808">Transferase</keyword>
<dbReference type="GO" id="GO:0009307">
    <property type="term" value="P:DNA restriction-modification system"/>
    <property type="evidence" value="ECO:0007669"/>
    <property type="project" value="UniProtKB-KW"/>
</dbReference>
<protein>
    <recommendedName>
        <fullName evidence="2">site-specific DNA-methyltransferase (cytosine-N(4)-specific)</fullName>
        <ecNumber evidence="2">2.1.1.113</ecNumber>
    </recommendedName>
</protein>
<dbReference type="InterPro" id="IPR017985">
    <property type="entry name" value="MeTrfase_CN4_CS"/>
</dbReference>
<dbReference type="InterPro" id="IPR029063">
    <property type="entry name" value="SAM-dependent_MTases_sf"/>
</dbReference>
<dbReference type="GO" id="GO:0015667">
    <property type="term" value="F:site-specific DNA-methyltransferase (cytosine-N4-specific) activity"/>
    <property type="evidence" value="ECO:0007669"/>
    <property type="project" value="UniProtKB-EC"/>
</dbReference>
<evidence type="ECO:0000256" key="4">
    <source>
        <dbReference type="ARBA" id="ARBA00022679"/>
    </source>
</evidence>
<dbReference type="GO" id="GO:0032259">
    <property type="term" value="P:methylation"/>
    <property type="evidence" value="ECO:0007669"/>
    <property type="project" value="UniProtKB-KW"/>
</dbReference>